<keyword evidence="3" id="KW-1185">Reference proteome</keyword>
<accession>A0ABT6H0W8</accession>
<comment type="caution">
    <text evidence="2">The sequence shown here is derived from an EMBL/GenBank/DDBJ whole genome shotgun (WGS) entry which is preliminary data.</text>
</comment>
<dbReference type="EMBL" id="JARULN010000001">
    <property type="protein sequence ID" value="MDG5752418.1"/>
    <property type="molecule type" value="Genomic_DNA"/>
</dbReference>
<feature type="transmembrane region" description="Helical" evidence="1">
    <location>
        <begin position="30"/>
        <end position="48"/>
    </location>
</feature>
<gene>
    <name evidence="2" type="ORF">P6P90_00190</name>
</gene>
<keyword evidence="1" id="KW-1133">Transmembrane helix</keyword>
<dbReference type="Proteomes" id="UP001218246">
    <property type="component" value="Unassembled WGS sequence"/>
</dbReference>
<feature type="transmembrane region" description="Helical" evidence="1">
    <location>
        <begin position="55"/>
        <end position="76"/>
    </location>
</feature>
<evidence type="ECO:0000256" key="1">
    <source>
        <dbReference type="SAM" id="Phobius"/>
    </source>
</evidence>
<proteinExistence type="predicted"/>
<evidence type="ECO:0000313" key="3">
    <source>
        <dbReference type="Proteomes" id="UP001218246"/>
    </source>
</evidence>
<name>A0ABT6H0W8_9BACI</name>
<sequence>MFLVICITACCLSLLLTSLFHNTIIPYIPSLLYALGSIYFLWLHFYISDTVGKMLCGWAVLFGITALLTFCVSAWMEEKRTC</sequence>
<protein>
    <submittedName>
        <fullName evidence="2">Uncharacterized protein</fullName>
    </submittedName>
</protein>
<dbReference type="RefSeq" id="WP_124564858.1">
    <property type="nucleotide sequence ID" value="NZ_JARRRY010000001.1"/>
</dbReference>
<reference evidence="2 3" key="1">
    <citation type="submission" date="2023-04" db="EMBL/GenBank/DDBJ databases">
        <title>Ectobacillus antri isolated from activated sludge.</title>
        <authorList>
            <person name="Yan P."/>
            <person name="Liu X."/>
        </authorList>
    </citation>
    <scope>NUCLEOTIDE SEQUENCE [LARGE SCALE GENOMIC DNA]</scope>
    <source>
        <strain evidence="2 3">C18H</strain>
    </source>
</reference>
<keyword evidence="1" id="KW-0472">Membrane</keyword>
<evidence type="ECO:0000313" key="2">
    <source>
        <dbReference type="EMBL" id="MDG5752418.1"/>
    </source>
</evidence>
<keyword evidence="1" id="KW-0812">Transmembrane</keyword>
<organism evidence="2 3">
    <name type="scientific">Ectobacillus antri</name>
    <dbReference type="NCBI Taxonomy" id="2486280"/>
    <lineage>
        <taxon>Bacteria</taxon>
        <taxon>Bacillati</taxon>
        <taxon>Bacillota</taxon>
        <taxon>Bacilli</taxon>
        <taxon>Bacillales</taxon>
        <taxon>Bacillaceae</taxon>
        <taxon>Ectobacillus</taxon>
    </lineage>
</organism>